<dbReference type="Proteomes" id="UP000464330">
    <property type="component" value="Chromosome"/>
</dbReference>
<name>A0A6C0QLI2_9BACL</name>
<feature type="domain" description="Peptidoglycan beta-N-acetylmuramidase NamZ C-terminal" evidence="2">
    <location>
        <begin position="147"/>
        <end position="304"/>
    </location>
</feature>
<dbReference type="GO" id="GO:0033922">
    <property type="term" value="F:peptidoglycan beta-N-acetylmuramidase activity"/>
    <property type="evidence" value="ECO:0007669"/>
    <property type="project" value="InterPro"/>
</dbReference>
<dbReference type="Pfam" id="PF20732">
    <property type="entry name" value="NamZ_C"/>
    <property type="match status" value="1"/>
</dbReference>
<dbReference type="InterPro" id="IPR048502">
    <property type="entry name" value="NamZ_N"/>
</dbReference>
<sequence>MFSLYGKHKEPTEEMLRHVDMIIFDIQDLGVRFYTYLSTLLYTMRACAREGKTFVVLDRPNPLGGGKAEGGMLRSGFTSMVGACPMPITTGLTIGEFTAYINGQTDTPCELSVVPLKNWRRGMEFPETKLPWLNPSPNIPTIDSARVYAGTCFFEGTNLSEGRGTTRPFELIGAPWLDSRSLARRLNERNLPGVHFHPLYFSPAFSKHQGQLCEGIQLFVTDPSSYQAVRTGLTLLHEVQKLHPDRFEWIPPFREGGKPFIDLLTGSDRVRTSLHIPGMLENILEDWEREARQWRQDTERYLLYKEE</sequence>
<evidence type="ECO:0000259" key="1">
    <source>
        <dbReference type="Pfam" id="PF07075"/>
    </source>
</evidence>
<dbReference type="PANTHER" id="PTHR42915:SF1">
    <property type="entry name" value="PEPTIDOGLYCAN BETA-N-ACETYLMURAMIDASE NAMZ"/>
    <property type="match status" value="1"/>
</dbReference>
<dbReference type="RefSeq" id="WP_237089759.1">
    <property type="nucleotide sequence ID" value="NZ_CP019717.1"/>
</dbReference>
<gene>
    <name evidence="3" type="ORF">ERICV_00370</name>
</gene>
<dbReference type="InterPro" id="IPR048503">
    <property type="entry name" value="NamZ_C"/>
</dbReference>
<evidence type="ECO:0000313" key="3">
    <source>
        <dbReference type="EMBL" id="QHZ49573.1"/>
    </source>
</evidence>
<dbReference type="Gene3D" id="3.40.50.12170">
    <property type="entry name" value="Uncharacterised protein PF07075, DUF1343"/>
    <property type="match status" value="1"/>
</dbReference>
<evidence type="ECO:0000313" key="4">
    <source>
        <dbReference type="Proteomes" id="UP000464330"/>
    </source>
</evidence>
<protein>
    <recommendedName>
        <fullName evidence="5">DUF1343 domain-containing protein</fullName>
    </recommendedName>
</protein>
<reference evidence="3 4" key="1">
    <citation type="journal article" date="2020" name="Int. J. Med. Microbiol.">
        <title>Discovery of Paenibacillus larvae ERIC V: Phenotypic and genomic comparison to genotypes ERIC I-IV reveal different inventories of virulence factors which correlate with epidemiological prevalences of American Foulbrood.</title>
        <authorList>
            <person name="Beims H."/>
            <person name="Bunk B."/>
            <person name="Erler S."/>
            <person name="Mohr K.I."/>
            <person name="Sproer C."/>
            <person name="Pradella S."/>
            <person name="Gunther G."/>
            <person name="Rohde M."/>
            <person name="von der Ohe W."/>
            <person name="Steinert M."/>
        </authorList>
    </citation>
    <scope>NUCLEOTIDE SEQUENCE [LARGE SCALE GENOMIC DNA]</scope>
    <source>
        <strain evidence="3">Eric_V</strain>
    </source>
</reference>
<dbReference type="InterPro" id="IPR008302">
    <property type="entry name" value="NamZ"/>
</dbReference>
<evidence type="ECO:0008006" key="5">
    <source>
        <dbReference type="Google" id="ProtNLM"/>
    </source>
</evidence>
<dbReference type="EMBL" id="CP019717">
    <property type="protein sequence ID" value="QHZ49573.1"/>
    <property type="molecule type" value="Genomic_DNA"/>
</dbReference>
<dbReference type="Pfam" id="PF07075">
    <property type="entry name" value="NamZ_N"/>
    <property type="match status" value="1"/>
</dbReference>
<proteinExistence type="predicted"/>
<accession>A0A6C0QLI2</accession>
<dbReference type="PANTHER" id="PTHR42915">
    <property type="entry name" value="HYPOTHETICAL 460 KDA PROTEIN IN FEUA-SIGW INTERGENIC REGION [PRECURSOR]"/>
    <property type="match status" value="1"/>
</dbReference>
<dbReference type="Gene3D" id="3.90.1150.140">
    <property type="match status" value="1"/>
</dbReference>
<evidence type="ECO:0000259" key="2">
    <source>
        <dbReference type="Pfam" id="PF20732"/>
    </source>
</evidence>
<organism evidence="3 4">
    <name type="scientific">Paenibacillus larvae subsp. larvae</name>
    <dbReference type="NCBI Taxonomy" id="147375"/>
    <lineage>
        <taxon>Bacteria</taxon>
        <taxon>Bacillati</taxon>
        <taxon>Bacillota</taxon>
        <taxon>Bacilli</taxon>
        <taxon>Bacillales</taxon>
        <taxon>Paenibacillaceae</taxon>
        <taxon>Paenibacillus</taxon>
    </lineage>
</organism>
<feature type="domain" description="Peptidoglycan beta-N-acetylmuramidase NamZ N-terminal" evidence="1">
    <location>
        <begin position="2"/>
        <end position="142"/>
    </location>
</feature>
<dbReference type="AlphaFoldDB" id="A0A6C0QLI2"/>